<comment type="caution">
    <text evidence="8">The sequence shown here is derived from an EMBL/GenBank/DDBJ whole genome shotgun (WGS) entry which is preliminary data.</text>
</comment>
<dbReference type="Gene3D" id="1.10.287.130">
    <property type="match status" value="1"/>
</dbReference>
<dbReference type="CDD" id="cd00082">
    <property type="entry name" value="HisKA"/>
    <property type="match status" value="1"/>
</dbReference>
<evidence type="ECO:0000259" key="7">
    <source>
        <dbReference type="PROSITE" id="PS50113"/>
    </source>
</evidence>
<dbReference type="GO" id="GO:0000155">
    <property type="term" value="F:phosphorelay sensor kinase activity"/>
    <property type="evidence" value="ECO:0007669"/>
    <property type="project" value="InterPro"/>
</dbReference>
<dbReference type="EMBL" id="BJZO01000016">
    <property type="protein sequence ID" value="GEO80782.1"/>
    <property type="molecule type" value="Genomic_DNA"/>
</dbReference>
<dbReference type="InterPro" id="IPR036097">
    <property type="entry name" value="HisK_dim/P_sf"/>
</dbReference>
<dbReference type="Pfam" id="PF00512">
    <property type="entry name" value="HisKA"/>
    <property type="match status" value="1"/>
</dbReference>
<feature type="domain" description="PAC" evidence="7">
    <location>
        <begin position="199"/>
        <end position="251"/>
    </location>
</feature>
<dbReference type="SMART" id="SM00086">
    <property type="entry name" value="PAC"/>
    <property type="match status" value="1"/>
</dbReference>
<dbReference type="InterPro" id="IPR003594">
    <property type="entry name" value="HATPase_dom"/>
</dbReference>
<dbReference type="InterPro" id="IPR013655">
    <property type="entry name" value="PAS_fold_3"/>
</dbReference>
<evidence type="ECO:0000313" key="8">
    <source>
        <dbReference type="EMBL" id="GEO80782.1"/>
    </source>
</evidence>
<dbReference type="SMART" id="SM00091">
    <property type="entry name" value="PAS"/>
    <property type="match status" value="1"/>
</dbReference>
<evidence type="ECO:0000256" key="2">
    <source>
        <dbReference type="ARBA" id="ARBA00012438"/>
    </source>
</evidence>
<dbReference type="InterPro" id="IPR005467">
    <property type="entry name" value="His_kinase_dom"/>
</dbReference>
<dbReference type="InterPro" id="IPR001610">
    <property type="entry name" value="PAC"/>
</dbReference>
<keyword evidence="4" id="KW-0808">Transferase</keyword>
<dbReference type="Gene3D" id="3.30.450.20">
    <property type="entry name" value="PAS domain"/>
    <property type="match status" value="2"/>
</dbReference>
<dbReference type="SUPFAM" id="SSF47384">
    <property type="entry name" value="Homodimeric domain of signal transducing histidine kinase"/>
    <property type="match status" value="1"/>
</dbReference>
<protein>
    <recommendedName>
        <fullName evidence="2">histidine kinase</fullName>
        <ecNumber evidence="2">2.7.13.3</ecNumber>
    </recommendedName>
</protein>
<proteinExistence type="predicted"/>
<dbReference type="PANTHER" id="PTHR43304">
    <property type="entry name" value="PHYTOCHROME-LIKE PROTEIN CPH1"/>
    <property type="match status" value="1"/>
</dbReference>
<name>A0A512H5P9_9PROT</name>
<dbReference type="PROSITE" id="PS50113">
    <property type="entry name" value="PAC"/>
    <property type="match status" value="1"/>
</dbReference>
<accession>A0A512H5P9</accession>
<feature type="domain" description="Histidine kinase" evidence="6">
    <location>
        <begin position="276"/>
        <end position="491"/>
    </location>
</feature>
<dbReference type="NCBIfam" id="TIGR00229">
    <property type="entry name" value="sensory_box"/>
    <property type="match status" value="1"/>
</dbReference>
<dbReference type="InterPro" id="IPR004358">
    <property type="entry name" value="Sig_transdc_His_kin-like_C"/>
</dbReference>
<dbReference type="InterPro" id="IPR000014">
    <property type="entry name" value="PAS"/>
</dbReference>
<sequence>MSDPLLDQPFVGIGFVEAMTGRWTTLTPGLCTLLGVPARDLEEGVWPYPFEEEVSLALLRDLAGRQARASTPLVHEWTARSASGERLIVQAHVSWAMGPGAVLPLVRVVLRDVTGERRAQNALHESENRFATLANNASVLVWMAGTDKLCFYFNQVWLAFTGRTHEQEYGNGWTEGVHPDDFEQCLATYVTAFDRHEEFTMEYRLRHASGEYRWLLDHGVPTYDARGTFLGYIGSCLDISEKKKNETDILEANQKLLSLTDSLRKANEDLERFAYVASHDLREPLRMISCYLSLIERRLGSAMTGELAEFFGFAVDGARRMDRMVLDLLAYSRVGRRGEDRMPVPLGEVVQEGLLNLKVAVAEAGAVVEVAAPLPVVRGHRSELARLFQNLLENAIKYRALDRPCRIEVGGREDACENMVWVKDNGPGIEPAYHARVFELFQRLVPREACEGTGLGLALCKKIVESHGGRVWIESQAGQGCAFWMAFPKPS</sequence>
<dbReference type="InterPro" id="IPR036890">
    <property type="entry name" value="HATPase_C_sf"/>
</dbReference>
<dbReference type="InterPro" id="IPR052162">
    <property type="entry name" value="Sensor_kinase/Photoreceptor"/>
</dbReference>
<dbReference type="PROSITE" id="PS50109">
    <property type="entry name" value="HIS_KIN"/>
    <property type="match status" value="1"/>
</dbReference>
<gene>
    <name evidence="8" type="ORF">ROR02_09130</name>
</gene>
<dbReference type="AlphaFoldDB" id="A0A512H5P9"/>
<evidence type="ECO:0000256" key="4">
    <source>
        <dbReference type="ARBA" id="ARBA00022679"/>
    </source>
</evidence>
<evidence type="ECO:0000256" key="5">
    <source>
        <dbReference type="ARBA" id="ARBA00022777"/>
    </source>
</evidence>
<evidence type="ECO:0000259" key="6">
    <source>
        <dbReference type="PROSITE" id="PS50109"/>
    </source>
</evidence>
<dbReference type="SMART" id="SM00388">
    <property type="entry name" value="HisKA"/>
    <property type="match status" value="1"/>
</dbReference>
<organism evidence="8 9">
    <name type="scientific">Pararhodospirillum oryzae</name>
    <dbReference type="NCBI Taxonomy" id="478448"/>
    <lineage>
        <taxon>Bacteria</taxon>
        <taxon>Pseudomonadati</taxon>
        <taxon>Pseudomonadota</taxon>
        <taxon>Alphaproteobacteria</taxon>
        <taxon>Rhodospirillales</taxon>
        <taxon>Rhodospirillaceae</taxon>
        <taxon>Pararhodospirillum</taxon>
    </lineage>
</organism>
<evidence type="ECO:0000313" key="9">
    <source>
        <dbReference type="Proteomes" id="UP000321567"/>
    </source>
</evidence>
<dbReference type="Pfam" id="PF08447">
    <property type="entry name" value="PAS_3"/>
    <property type="match status" value="1"/>
</dbReference>
<keyword evidence="5" id="KW-0418">Kinase</keyword>
<dbReference type="InterPro" id="IPR000700">
    <property type="entry name" value="PAS-assoc_C"/>
</dbReference>
<evidence type="ECO:0000256" key="3">
    <source>
        <dbReference type="ARBA" id="ARBA00022553"/>
    </source>
</evidence>
<dbReference type="SUPFAM" id="SSF55785">
    <property type="entry name" value="PYP-like sensor domain (PAS domain)"/>
    <property type="match status" value="2"/>
</dbReference>
<dbReference type="EC" id="2.7.13.3" evidence="2"/>
<dbReference type="CDD" id="cd00130">
    <property type="entry name" value="PAS"/>
    <property type="match status" value="1"/>
</dbReference>
<dbReference type="PRINTS" id="PR00344">
    <property type="entry name" value="BCTRLSENSOR"/>
</dbReference>
<dbReference type="RefSeq" id="WP_218032764.1">
    <property type="nucleotide sequence ID" value="NZ_BJZO01000016.1"/>
</dbReference>
<keyword evidence="3" id="KW-0597">Phosphoprotein</keyword>
<dbReference type="InterPro" id="IPR035965">
    <property type="entry name" value="PAS-like_dom_sf"/>
</dbReference>
<dbReference type="Gene3D" id="3.30.565.10">
    <property type="entry name" value="Histidine kinase-like ATPase, C-terminal domain"/>
    <property type="match status" value="1"/>
</dbReference>
<dbReference type="SMART" id="SM00387">
    <property type="entry name" value="HATPase_c"/>
    <property type="match status" value="1"/>
</dbReference>
<keyword evidence="9" id="KW-1185">Reference proteome</keyword>
<dbReference type="PANTHER" id="PTHR43304:SF1">
    <property type="entry name" value="PAC DOMAIN-CONTAINING PROTEIN"/>
    <property type="match status" value="1"/>
</dbReference>
<evidence type="ECO:0000256" key="1">
    <source>
        <dbReference type="ARBA" id="ARBA00000085"/>
    </source>
</evidence>
<dbReference type="FunFam" id="3.30.450.20:FF:000099">
    <property type="entry name" value="Sensory box sensor histidine kinase"/>
    <property type="match status" value="1"/>
</dbReference>
<comment type="catalytic activity">
    <reaction evidence="1">
        <text>ATP + protein L-histidine = ADP + protein N-phospho-L-histidine.</text>
        <dbReference type="EC" id="2.7.13.3"/>
    </reaction>
</comment>
<reference evidence="8 9" key="1">
    <citation type="submission" date="2019-07" db="EMBL/GenBank/DDBJ databases">
        <title>Whole genome shotgun sequence of Rhodospirillum oryzae NBRC 107573.</title>
        <authorList>
            <person name="Hosoyama A."/>
            <person name="Uohara A."/>
            <person name="Ohji S."/>
            <person name="Ichikawa N."/>
        </authorList>
    </citation>
    <scope>NUCLEOTIDE SEQUENCE [LARGE SCALE GENOMIC DNA]</scope>
    <source>
        <strain evidence="8 9">NBRC 107573</strain>
    </source>
</reference>
<dbReference type="Proteomes" id="UP000321567">
    <property type="component" value="Unassembled WGS sequence"/>
</dbReference>
<dbReference type="SUPFAM" id="SSF55874">
    <property type="entry name" value="ATPase domain of HSP90 chaperone/DNA topoisomerase II/histidine kinase"/>
    <property type="match status" value="1"/>
</dbReference>
<dbReference type="Pfam" id="PF02518">
    <property type="entry name" value="HATPase_c"/>
    <property type="match status" value="1"/>
</dbReference>
<dbReference type="InterPro" id="IPR003661">
    <property type="entry name" value="HisK_dim/P_dom"/>
</dbReference>